<dbReference type="InterPro" id="IPR036390">
    <property type="entry name" value="WH_DNA-bd_sf"/>
</dbReference>
<keyword evidence="3" id="KW-0238">DNA-binding</keyword>
<dbReference type="PANTHER" id="PTHR30537">
    <property type="entry name" value="HTH-TYPE TRANSCRIPTIONAL REGULATOR"/>
    <property type="match status" value="1"/>
</dbReference>
<name>A0A4Y8N4D1_9BURK</name>
<dbReference type="AlphaFoldDB" id="A0A4Y8N4D1"/>
<evidence type="ECO:0000256" key="4">
    <source>
        <dbReference type="ARBA" id="ARBA00023163"/>
    </source>
</evidence>
<dbReference type="Pfam" id="PF03466">
    <property type="entry name" value="LysR_substrate"/>
    <property type="match status" value="1"/>
</dbReference>
<dbReference type="PANTHER" id="PTHR30537:SF72">
    <property type="entry name" value="LYSR FAMILY TRANSCRIPTIONAL REGULATOR"/>
    <property type="match status" value="1"/>
</dbReference>
<dbReference type="Proteomes" id="UP000297385">
    <property type="component" value="Unassembled WGS sequence"/>
</dbReference>
<evidence type="ECO:0000256" key="1">
    <source>
        <dbReference type="ARBA" id="ARBA00009437"/>
    </source>
</evidence>
<sequence>MDKISAMKAYVKVVESTNFTRAAEVLHTSTVYVTRMVQALESDLGVKLLIRTTRRSKPTDAGIRYYERCVALLRDLEEMDADAQASKGSNSGIVRVSMPSLVAKSVVIPELPKFFASNPDIQLDIGIADHHPDLIEEGLDCAVRVGPVSELGVVAKTVGSYKTLTYASPDYIRAHGEPLSLDDLGNHIGVNYALKSGRIRSWEFLEGNEVRSVALKSSILVNDADTYVACGLAGLGLIQGGTFVLDPHVRAGRLIKVLRDYPSNPRPVSVVYMPNRTKPRRVDVFIDWLIGLYSGQLADQL</sequence>
<dbReference type="EMBL" id="SNVI01000001">
    <property type="protein sequence ID" value="TFE44599.1"/>
    <property type="molecule type" value="Genomic_DNA"/>
</dbReference>
<reference evidence="6 7" key="1">
    <citation type="submission" date="2019-03" db="EMBL/GenBank/DDBJ databases">
        <title>Complete Genome Sequence of Paraburkholderia dipogonis ICMP 19430T, a Nitrogen-fixing Symbiont of the South African Invasive Legume Dipogon lignosus in New Zealand.</title>
        <authorList>
            <person name="De Meyer S.E."/>
        </authorList>
    </citation>
    <scope>NUCLEOTIDE SEQUENCE [LARGE SCALE GENOMIC DNA]</scope>
    <source>
        <strain evidence="6 7">ICMP 19430</strain>
    </source>
</reference>
<dbReference type="InterPro" id="IPR058163">
    <property type="entry name" value="LysR-type_TF_proteobact-type"/>
</dbReference>
<dbReference type="SUPFAM" id="SSF53850">
    <property type="entry name" value="Periplasmic binding protein-like II"/>
    <property type="match status" value="1"/>
</dbReference>
<evidence type="ECO:0000256" key="3">
    <source>
        <dbReference type="ARBA" id="ARBA00023125"/>
    </source>
</evidence>
<comment type="similarity">
    <text evidence="1">Belongs to the LysR transcriptional regulatory family.</text>
</comment>
<dbReference type="GeneID" id="97307061"/>
<dbReference type="InterPro" id="IPR005119">
    <property type="entry name" value="LysR_subst-bd"/>
</dbReference>
<dbReference type="GO" id="GO:0043565">
    <property type="term" value="F:sequence-specific DNA binding"/>
    <property type="evidence" value="ECO:0007669"/>
    <property type="project" value="TreeGrafter"/>
</dbReference>
<organism evidence="6 7">
    <name type="scientific">Paraburkholderia dipogonis</name>
    <dbReference type="NCBI Taxonomy" id="1211383"/>
    <lineage>
        <taxon>Bacteria</taxon>
        <taxon>Pseudomonadati</taxon>
        <taxon>Pseudomonadota</taxon>
        <taxon>Betaproteobacteria</taxon>
        <taxon>Burkholderiales</taxon>
        <taxon>Burkholderiaceae</taxon>
        <taxon>Paraburkholderia</taxon>
    </lineage>
</organism>
<dbReference type="InterPro" id="IPR000847">
    <property type="entry name" value="LysR_HTH_N"/>
</dbReference>
<accession>A0A4Y8N4D1</accession>
<protein>
    <submittedName>
        <fullName evidence="6">LysR family transcriptional regulator</fullName>
    </submittedName>
</protein>
<dbReference type="GO" id="GO:0006351">
    <property type="term" value="P:DNA-templated transcription"/>
    <property type="evidence" value="ECO:0007669"/>
    <property type="project" value="TreeGrafter"/>
</dbReference>
<dbReference type="FunFam" id="1.10.10.10:FF:000001">
    <property type="entry name" value="LysR family transcriptional regulator"/>
    <property type="match status" value="1"/>
</dbReference>
<dbReference type="GO" id="GO:0003700">
    <property type="term" value="F:DNA-binding transcription factor activity"/>
    <property type="evidence" value="ECO:0007669"/>
    <property type="project" value="InterPro"/>
</dbReference>
<dbReference type="InterPro" id="IPR036388">
    <property type="entry name" value="WH-like_DNA-bd_sf"/>
</dbReference>
<comment type="caution">
    <text evidence="6">The sequence shown here is derived from an EMBL/GenBank/DDBJ whole genome shotgun (WGS) entry which is preliminary data.</text>
</comment>
<dbReference type="Gene3D" id="3.40.190.290">
    <property type="match status" value="1"/>
</dbReference>
<evidence type="ECO:0000259" key="5">
    <source>
        <dbReference type="PROSITE" id="PS50931"/>
    </source>
</evidence>
<evidence type="ECO:0000313" key="7">
    <source>
        <dbReference type="Proteomes" id="UP000297385"/>
    </source>
</evidence>
<keyword evidence="2" id="KW-0805">Transcription regulation</keyword>
<proteinExistence type="inferred from homology"/>
<dbReference type="Pfam" id="PF00126">
    <property type="entry name" value="HTH_1"/>
    <property type="match status" value="1"/>
</dbReference>
<dbReference type="PROSITE" id="PS50931">
    <property type="entry name" value="HTH_LYSR"/>
    <property type="match status" value="1"/>
</dbReference>
<dbReference type="RefSeq" id="WP_134456410.1">
    <property type="nucleotide sequence ID" value="NZ_JBHMFL010000181.1"/>
</dbReference>
<dbReference type="Gene3D" id="1.10.10.10">
    <property type="entry name" value="Winged helix-like DNA-binding domain superfamily/Winged helix DNA-binding domain"/>
    <property type="match status" value="1"/>
</dbReference>
<evidence type="ECO:0000256" key="2">
    <source>
        <dbReference type="ARBA" id="ARBA00023015"/>
    </source>
</evidence>
<keyword evidence="4" id="KW-0804">Transcription</keyword>
<dbReference type="CDD" id="cd08472">
    <property type="entry name" value="PBP2_CrgA_like_3"/>
    <property type="match status" value="1"/>
</dbReference>
<feature type="domain" description="HTH lysR-type" evidence="5">
    <location>
        <begin position="1"/>
        <end position="59"/>
    </location>
</feature>
<evidence type="ECO:0000313" key="6">
    <source>
        <dbReference type="EMBL" id="TFE44599.1"/>
    </source>
</evidence>
<gene>
    <name evidence="6" type="ORF">E2553_05915</name>
</gene>
<dbReference type="SUPFAM" id="SSF46785">
    <property type="entry name" value="Winged helix' DNA-binding domain"/>
    <property type="match status" value="1"/>
</dbReference>